<feature type="domain" description="DdrB-like" evidence="1">
    <location>
        <begin position="42"/>
        <end position="173"/>
    </location>
</feature>
<dbReference type="AlphaFoldDB" id="A0A1M2I331"/>
<gene>
    <name evidence="2" type="ORF">BK383_10710</name>
</gene>
<dbReference type="Proteomes" id="UP000184277">
    <property type="component" value="Unassembled WGS sequence"/>
</dbReference>
<dbReference type="RefSeq" id="WP_029701814.1">
    <property type="nucleotide sequence ID" value="NZ_BFNO01000052.1"/>
</dbReference>
<reference evidence="2 3" key="1">
    <citation type="submission" date="2016-10" db="EMBL/GenBank/DDBJ databases">
        <title>Comprehensive resistome analysis reveals the prevalence of NDM and MCR-1 in Chinese poultry production.</title>
        <authorList>
            <person name="Wang Y."/>
            <person name="Zhang R."/>
            <person name="Li J."/>
            <person name="Wu Z."/>
            <person name="Wenjuan Y."/>
            <person name="Schwarz S."/>
            <person name="Tyrrell J."/>
            <person name="Zheng Y."/>
            <person name="Wang S."/>
            <person name="Shen Z."/>
            <person name="Liu Z."/>
            <person name="Lei L."/>
            <person name="Li M."/>
            <person name="Zhang Q."/>
            <person name="Wu C."/>
            <person name="Zhang Q."/>
            <person name="Wu Y."/>
            <person name="Walsh T."/>
            <person name="Shen J."/>
        </authorList>
    </citation>
    <scope>NUCLEOTIDE SEQUENCE [LARGE SCALE GENOMIC DNA]</scope>
    <source>
        <strain evidence="2 3">570</strain>
    </source>
</reference>
<sequence>MTQNVTSALLAAANIEGVIAVVSSLEKQETKLGRSSYVVTSKGDEVKTAFKVIDAKKLIISNNLDGSINPSFPEELQPRDRTRLSSKLQVNRIAANLRPAQLTDSGMSSHGSPIVGPDNVVESGNGRSMGIWRAYEQGQAEDYRQYLIDHAKEFGLNPEDVRAMVMPVLVRERLTDVDRAQFARDSNISDLQEMAASEKAYADAQFLTESVMALFNPSDDGNLLARSNDAFIRAFLHEIGDTATAGLLTADGRPTKQLIDRIQNAIFAKAYKDERLVRLVAEEPDPEMRNILTALNTAASDFAQMQSISGDAHHDAVTGLVDGIEQVNGLDKQAIAALQDAINLVREAKDNGQAVEEVIAQRGLFGDSTPEAEALALFIVANNRSAKRMGAAFKKMAQKINDELIHKQQALGDMFGGGDVDLRSILTAVSNEIELEHGEGKGLNFTMFEAKTEQSDFGLET</sequence>
<proteinExistence type="predicted"/>
<dbReference type="Pfam" id="PF18763">
    <property type="entry name" value="ddrB-ParB"/>
    <property type="match status" value="1"/>
</dbReference>
<evidence type="ECO:0000313" key="3">
    <source>
        <dbReference type="Proteomes" id="UP000184277"/>
    </source>
</evidence>
<comment type="caution">
    <text evidence="2">The sequence shown here is derived from an EMBL/GenBank/DDBJ whole genome shotgun (WGS) entry which is preliminary data.</text>
</comment>
<accession>A0A1M2I331</accession>
<evidence type="ECO:0000259" key="1">
    <source>
        <dbReference type="Pfam" id="PF18763"/>
    </source>
</evidence>
<dbReference type="EMBL" id="MOKI01000023">
    <property type="protein sequence ID" value="OJR55034.1"/>
    <property type="molecule type" value="Genomic_DNA"/>
</dbReference>
<dbReference type="InterPro" id="IPR041398">
    <property type="entry name" value="DdrB_dom"/>
</dbReference>
<organism evidence="2 3">
    <name type="scientific">Escherichia coli</name>
    <dbReference type="NCBI Taxonomy" id="562"/>
    <lineage>
        <taxon>Bacteria</taxon>
        <taxon>Pseudomonadati</taxon>
        <taxon>Pseudomonadota</taxon>
        <taxon>Gammaproteobacteria</taxon>
        <taxon>Enterobacterales</taxon>
        <taxon>Enterobacteriaceae</taxon>
        <taxon>Escherichia</taxon>
    </lineage>
</organism>
<protein>
    <recommendedName>
        <fullName evidence="1">DdrB-like domain-containing protein</fullName>
    </recommendedName>
</protein>
<evidence type="ECO:0000313" key="2">
    <source>
        <dbReference type="EMBL" id="OJR55034.1"/>
    </source>
</evidence>
<name>A0A1M2I331_ECOLX</name>